<protein>
    <submittedName>
        <fullName evidence="4">Oxidoreductase</fullName>
    </submittedName>
</protein>
<dbReference type="InterPro" id="IPR057326">
    <property type="entry name" value="KR_dom"/>
</dbReference>
<dbReference type="CDD" id="cd05233">
    <property type="entry name" value="SDR_c"/>
    <property type="match status" value="1"/>
</dbReference>
<dbReference type="Pfam" id="PF13561">
    <property type="entry name" value="adh_short_C2"/>
    <property type="match status" value="1"/>
</dbReference>
<dbReference type="PRINTS" id="PR00081">
    <property type="entry name" value="GDHRDH"/>
</dbReference>
<name>A0A917K9L8_9BACL</name>
<evidence type="ECO:0000256" key="2">
    <source>
        <dbReference type="ARBA" id="ARBA00023002"/>
    </source>
</evidence>
<dbReference type="PRINTS" id="PR00080">
    <property type="entry name" value="SDRFAMILY"/>
</dbReference>
<dbReference type="InterPro" id="IPR020904">
    <property type="entry name" value="Sc_DH/Rdtase_CS"/>
</dbReference>
<dbReference type="PROSITE" id="PS00061">
    <property type="entry name" value="ADH_SHORT"/>
    <property type="match status" value="1"/>
</dbReference>
<evidence type="ECO:0000313" key="4">
    <source>
        <dbReference type="EMBL" id="GGJ05475.1"/>
    </source>
</evidence>
<dbReference type="GO" id="GO:0008206">
    <property type="term" value="P:bile acid metabolic process"/>
    <property type="evidence" value="ECO:0007669"/>
    <property type="project" value="UniProtKB-ARBA"/>
</dbReference>
<dbReference type="GO" id="GO:0016491">
    <property type="term" value="F:oxidoreductase activity"/>
    <property type="evidence" value="ECO:0007669"/>
    <property type="project" value="UniProtKB-KW"/>
</dbReference>
<gene>
    <name evidence="4" type="ORF">GCM10010885_13250</name>
</gene>
<reference evidence="4" key="1">
    <citation type="journal article" date="2014" name="Int. J. Syst. Evol. Microbiol.">
        <title>Complete genome sequence of Corynebacterium casei LMG S-19264T (=DSM 44701T), isolated from a smear-ripened cheese.</title>
        <authorList>
            <consortium name="US DOE Joint Genome Institute (JGI-PGF)"/>
            <person name="Walter F."/>
            <person name="Albersmeier A."/>
            <person name="Kalinowski J."/>
            <person name="Ruckert C."/>
        </authorList>
    </citation>
    <scope>NUCLEOTIDE SEQUENCE</scope>
    <source>
        <strain evidence="4">JCM 18487</strain>
    </source>
</reference>
<comment type="caution">
    <text evidence="4">The sequence shown here is derived from an EMBL/GenBank/DDBJ whole genome shotgun (WGS) entry which is preliminary data.</text>
</comment>
<reference evidence="4" key="2">
    <citation type="submission" date="2020-09" db="EMBL/GenBank/DDBJ databases">
        <authorList>
            <person name="Sun Q."/>
            <person name="Ohkuma M."/>
        </authorList>
    </citation>
    <scope>NUCLEOTIDE SEQUENCE</scope>
    <source>
        <strain evidence="4">JCM 18487</strain>
    </source>
</reference>
<accession>A0A917K9L8</accession>
<keyword evidence="5" id="KW-1185">Reference proteome</keyword>
<dbReference type="InterPro" id="IPR036291">
    <property type="entry name" value="NAD(P)-bd_dom_sf"/>
</dbReference>
<dbReference type="RefSeq" id="WP_188881938.1">
    <property type="nucleotide sequence ID" value="NZ_BMOY01000017.1"/>
</dbReference>
<dbReference type="Proteomes" id="UP000637695">
    <property type="component" value="Unassembled WGS sequence"/>
</dbReference>
<evidence type="ECO:0000259" key="3">
    <source>
        <dbReference type="SMART" id="SM00822"/>
    </source>
</evidence>
<sequence>MGEFYGKVAVVTGGARGIGRAIARRFAESGAKVVLADVSPAGVDIAEAWQAERLKVAFVQTDVTLPEATEEMARFAERVYGGIDILVNCAGVFPRGTLLETDEALWDRVMDINLKGVFHACRAAVPRMVARGQGVIVNIGSLNAFGGAPNLFAYSVAKGGVWTLTRNLAKALAPYRIRVNCVHPGWVITEGEAEVQRALGMPDDWAEQGAAKIPLGRLQTPEDIAPTVLFLASDAASQITGQSICVDGGLGLVY</sequence>
<dbReference type="NCBIfam" id="NF005559">
    <property type="entry name" value="PRK07231.1"/>
    <property type="match status" value="1"/>
</dbReference>
<dbReference type="SMART" id="SM00822">
    <property type="entry name" value="PKS_KR"/>
    <property type="match status" value="1"/>
</dbReference>
<dbReference type="InterPro" id="IPR002347">
    <property type="entry name" value="SDR_fam"/>
</dbReference>
<dbReference type="FunFam" id="3.40.50.720:FF:000084">
    <property type="entry name" value="Short-chain dehydrogenase reductase"/>
    <property type="match status" value="1"/>
</dbReference>
<evidence type="ECO:0000256" key="1">
    <source>
        <dbReference type="ARBA" id="ARBA00006484"/>
    </source>
</evidence>
<comment type="similarity">
    <text evidence="1">Belongs to the short-chain dehydrogenases/reductases (SDR) family.</text>
</comment>
<dbReference type="SUPFAM" id="SSF51735">
    <property type="entry name" value="NAD(P)-binding Rossmann-fold domains"/>
    <property type="match status" value="1"/>
</dbReference>
<dbReference type="AlphaFoldDB" id="A0A917K9L8"/>
<evidence type="ECO:0000313" key="5">
    <source>
        <dbReference type="Proteomes" id="UP000637695"/>
    </source>
</evidence>
<dbReference type="PANTHER" id="PTHR24321">
    <property type="entry name" value="DEHYDROGENASES, SHORT CHAIN"/>
    <property type="match status" value="1"/>
</dbReference>
<dbReference type="Gene3D" id="3.40.50.720">
    <property type="entry name" value="NAD(P)-binding Rossmann-like Domain"/>
    <property type="match status" value="1"/>
</dbReference>
<organism evidence="4 5">
    <name type="scientific">Alicyclobacillus cellulosilyticus</name>
    <dbReference type="NCBI Taxonomy" id="1003997"/>
    <lineage>
        <taxon>Bacteria</taxon>
        <taxon>Bacillati</taxon>
        <taxon>Bacillota</taxon>
        <taxon>Bacilli</taxon>
        <taxon>Bacillales</taxon>
        <taxon>Alicyclobacillaceae</taxon>
        <taxon>Alicyclobacillus</taxon>
    </lineage>
</organism>
<keyword evidence="2" id="KW-0560">Oxidoreductase</keyword>
<dbReference type="EMBL" id="BMOY01000017">
    <property type="protein sequence ID" value="GGJ05475.1"/>
    <property type="molecule type" value="Genomic_DNA"/>
</dbReference>
<proteinExistence type="inferred from homology"/>
<dbReference type="PANTHER" id="PTHR24321:SF14">
    <property type="entry name" value="SHORT-CHAIN TYPE DEHYDROGENASE_REDUCTASE BLR2146-RELATED"/>
    <property type="match status" value="1"/>
</dbReference>
<dbReference type="NCBIfam" id="NF004847">
    <property type="entry name" value="PRK06198.1"/>
    <property type="match status" value="1"/>
</dbReference>
<feature type="domain" description="Ketoreductase" evidence="3">
    <location>
        <begin position="7"/>
        <end position="201"/>
    </location>
</feature>